<evidence type="ECO:0000256" key="3">
    <source>
        <dbReference type="ARBA" id="ARBA00022691"/>
    </source>
</evidence>
<accession>A0A6M0QC45</accession>
<evidence type="ECO:0000313" key="6">
    <source>
        <dbReference type="Proteomes" id="UP000481043"/>
    </source>
</evidence>
<reference evidence="5 6" key="1">
    <citation type="submission" date="2020-02" db="EMBL/GenBank/DDBJ databases">
        <title>Bacillus aquiflavi sp. nov., isolated from yellow water of strong flavor Chinese baijiu in Yibin region of China.</title>
        <authorList>
            <person name="Xie J."/>
        </authorList>
    </citation>
    <scope>NUCLEOTIDE SEQUENCE [LARGE SCALE GENOMIC DNA]</scope>
    <source>
        <strain evidence="5 6">SA4</strain>
    </source>
</reference>
<dbReference type="GO" id="GO:0032259">
    <property type="term" value="P:methylation"/>
    <property type="evidence" value="ECO:0007669"/>
    <property type="project" value="UniProtKB-KW"/>
</dbReference>
<keyword evidence="2 5" id="KW-0808">Transferase</keyword>
<organism evidence="5 6">
    <name type="scientific">Bacillus mesophilus</name>
    <dbReference type="NCBI Taxonomy" id="1808955"/>
    <lineage>
        <taxon>Bacteria</taxon>
        <taxon>Bacillati</taxon>
        <taxon>Bacillota</taxon>
        <taxon>Bacilli</taxon>
        <taxon>Bacillales</taxon>
        <taxon>Bacillaceae</taxon>
        <taxon>Bacillus</taxon>
    </lineage>
</organism>
<dbReference type="SUPFAM" id="SSF53335">
    <property type="entry name" value="S-adenosyl-L-methionine-dependent methyltransferases"/>
    <property type="match status" value="1"/>
</dbReference>
<evidence type="ECO:0000259" key="4">
    <source>
        <dbReference type="Pfam" id="PF05175"/>
    </source>
</evidence>
<evidence type="ECO:0000256" key="1">
    <source>
        <dbReference type="ARBA" id="ARBA00022603"/>
    </source>
</evidence>
<comment type="caution">
    <text evidence="5">The sequence shown here is derived from an EMBL/GenBank/DDBJ whole genome shotgun (WGS) entry which is preliminary data.</text>
</comment>
<keyword evidence="6" id="KW-1185">Reference proteome</keyword>
<dbReference type="InterPro" id="IPR026170">
    <property type="entry name" value="FAM173A/B"/>
</dbReference>
<gene>
    <name evidence="5" type="ORF">G4D63_16215</name>
</gene>
<dbReference type="PANTHER" id="PTHR13610:SF9">
    <property type="entry name" value="FI06469P"/>
    <property type="match status" value="1"/>
</dbReference>
<dbReference type="AlphaFoldDB" id="A0A6M0QC45"/>
<dbReference type="Gene3D" id="3.40.50.150">
    <property type="entry name" value="Vaccinia Virus protein VP39"/>
    <property type="match status" value="1"/>
</dbReference>
<sequence length="179" mass="20728">MILYTVLMLTLIATFSIVLTSMRNRISPTPTSYRVKKELLKILLDETPTKVVDLGAGWGTLVFPIAKQHPNAKVVAYENSLIPFLFMKLRQLVSPTPNLSIERRNFYHADLSSFDLIVCYLFPRGMKKLKDKFNSELKSNALIYTHTFSIPGWEPLEKWKARDLFRSPIFKYKIPDKTE</sequence>
<proteinExistence type="predicted"/>
<evidence type="ECO:0000313" key="5">
    <source>
        <dbReference type="EMBL" id="NEY73279.1"/>
    </source>
</evidence>
<dbReference type="Proteomes" id="UP000481043">
    <property type="component" value="Unassembled WGS sequence"/>
</dbReference>
<dbReference type="InterPro" id="IPR029063">
    <property type="entry name" value="SAM-dependent_MTases_sf"/>
</dbReference>
<protein>
    <submittedName>
        <fullName evidence="5">Class I SAM-dependent methyltransferase</fullName>
    </submittedName>
</protein>
<dbReference type="RefSeq" id="WP_163180752.1">
    <property type="nucleotide sequence ID" value="NZ_JAAIWM010000006.1"/>
</dbReference>
<keyword evidence="3" id="KW-0949">S-adenosyl-L-methionine</keyword>
<dbReference type="InterPro" id="IPR007848">
    <property type="entry name" value="Small_mtfrase_dom"/>
</dbReference>
<dbReference type="GO" id="GO:0016279">
    <property type="term" value="F:protein-lysine N-methyltransferase activity"/>
    <property type="evidence" value="ECO:0007669"/>
    <property type="project" value="InterPro"/>
</dbReference>
<evidence type="ECO:0000256" key="2">
    <source>
        <dbReference type="ARBA" id="ARBA00022679"/>
    </source>
</evidence>
<keyword evidence="1 5" id="KW-0489">Methyltransferase</keyword>
<name>A0A6M0QC45_9BACI</name>
<feature type="domain" description="Methyltransferase small" evidence="4">
    <location>
        <begin position="39"/>
        <end position="119"/>
    </location>
</feature>
<dbReference type="CDD" id="cd02440">
    <property type="entry name" value="AdoMet_MTases"/>
    <property type="match status" value="1"/>
</dbReference>
<dbReference type="PANTHER" id="PTHR13610">
    <property type="entry name" value="METHYLTRANSFERASE DOMAIN-CONTAINING PROTEIN"/>
    <property type="match status" value="1"/>
</dbReference>
<dbReference type="Pfam" id="PF05175">
    <property type="entry name" value="MTS"/>
    <property type="match status" value="1"/>
</dbReference>
<dbReference type="EMBL" id="JAAIWM010000006">
    <property type="protein sequence ID" value="NEY73279.1"/>
    <property type="molecule type" value="Genomic_DNA"/>
</dbReference>